<evidence type="ECO:0000313" key="1">
    <source>
        <dbReference type="EMBL" id="JAE27873.1"/>
    </source>
</evidence>
<proteinExistence type="predicted"/>
<name>A0A0A9H4Q4_ARUDO</name>
<reference evidence="1" key="2">
    <citation type="journal article" date="2015" name="Data Brief">
        <title>Shoot transcriptome of the giant reed, Arundo donax.</title>
        <authorList>
            <person name="Barrero R.A."/>
            <person name="Guerrero F.D."/>
            <person name="Moolhuijzen P."/>
            <person name="Goolsby J.A."/>
            <person name="Tidwell J."/>
            <person name="Bellgard S.E."/>
            <person name="Bellgard M.I."/>
        </authorList>
    </citation>
    <scope>NUCLEOTIDE SEQUENCE</scope>
    <source>
        <tissue evidence="1">Shoot tissue taken approximately 20 cm above the soil surface</tissue>
    </source>
</reference>
<dbReference type="AlphaFoldDB" id="A0A0A9H4Q4"/>
<protein>
    <submittedName>
        <fullName evidence="1">Uncharacterized protein</fullName>
    </submittedName>
</protein>
<sequence length="30" mass="3400">MQVYHLLSTAKLATHQSSVADTRITVTDRR</sequence>
<reference evidence="1" key="1">
    <citation type="submission" date="2014-09" db="EMBL/GenBank/DDBJ databases">
        <authorList>
            <person name="Magalhaes I.L.F."/>
            <person name="Oliveira U."/>
            <person name="Santos F.R."/>
            <person name="Vidigal T.H.D.A."/>
            <person name="Brescovit A.D."/>
            <person name="Santos A.J."/>
        </authorList>
    </citation>
    <scope>NUCLEOTIDE SEQUENCE</scope>
    <source>
        <tissue evidence="1">Shoot tissue taken approximately 20 cm above the soil surface</tissue>
    </source>
</reference>
<dbReference type="EMBL" id="GBRH01170023">
    <property type="protein sequence ID" value="JAE27873.1"/>
    <property type="molecule type" value="Transcribed_RNA"/>
</dbReference>
<organism evidence="1">
    <name type="scientific">Arundo donax</name>
    <name type="common">Giant reed</name>
    <name type="synonym">Donax arundinaceus</name>
    <dbReference type="NCBI Taxonomy" id="35708"/>
    <lineage>
        <taxon>Eukaryota</taxon>
        <taxon>Viridiplantae</taxon>
        <taxon>Streptophyta</taxon>
        <taxon>Embryophyta</taxon>
        <taxon>Tracheophyta</taxon>
        <taxon>Spermatophyta</taxon>
        <taxon>Magnoliopsida</taxon>
        <taxon>Liliopsida</taxon>
        <taxon>Poales</taxon>
        <taxon>Poaceae</taxon>
        <taxon>PACMAD clade</taxon>
        <taxon>Arundinoideae</taxon>
        <taxon>Arundineae</taxon>
        <taxon>Arundo</taxon>
    </lineage>
</organism>
<accession>A0A0A9H4Q4</accession>